<dbReference type="SUPFAM" id="SSF109604">
    <property type="entry name" value="HD-domain/PDEase-like"/>
    <property type="match status" value="1"/>
</dbReference>
<keyword evidence="3" id="KW-1185">Reference proteome</keyword>
<dbReference type="EMBL" id="JAUSVK010000001">
    <property type="protein sequence ID" value="MDQ0390398.1"/>
    <property type="molecule type" value="Genomic_DNA"/>
</dbReference>
<dbReference type="CDD" id="cd00077">
    <property type="entry name" value="HDc"/>
    <property type="match status" value="1"/>
</dbReference>
<dbReference type="PANTHER" id="PTHR43155">
    <property type="entry name" value="CYCLIC DI-GMP PHOSPHODIESTERASE PA4108-RELATED"/>
    <property type="match status" value="1"/>
</dbReference>
<dbReference type="InterPro" id="IPR006675">
    <property type="entry name" value="HDIG_dom"/>
</dbReference>
<evidence type="ECO:0000259" key="1">
    <source>
        <dbReference type="PROSITE" id="PS51832"/>
    </source>
</evidence>
<dbReference type="NCBIfam" id="TIGR00277">
    <property type="entry name" value="HDIG"/>
    <property type="match status" value="1"/>
</dbReference>
<dbReference type="InterPro" id="IPR037522">
    <property type="entry name" value="HD_GYP_dom"/>
</dbReference>
<dbReference type="Proteomes" id="UP001237448">
    <property type="component" value="Unassembled WGS sequence"/>
</dbReference>
<name>A0ABU0F710_9HYPH</name>
<protein>
    <submittedName>
        <fullName evidence="2">Nucleotidyltransferase with HDIG domain</fullName>
    </submittedName>
</protein>
<gene>
    <name evidence="2" type="ORF">J3R73_000190</name>
</gene>
<dbReference type="PROSITE" id="PS51832">
    <property type="entry name" value="HD_GYP"/>
    <property type="match status" value="1"/>
</dbReference>
<dbReference type="PANTHER" id="PTHR43155:SF2">
    <property type="entry name" value="CYCLIC DI-GMP PHOSPHODIESTERASE PA4108"/>
    <property type="match status" value="1"/>
</dbReference>
<sequence>MERSLCLFHDHALGREPAYISDLSASCRVVEVHRHDWVRLTHYIDLPWLVDLRRIDGEAVALISPFFVFSGPIFRLVAVDRWDRQAAVQAAALGATSVVLRPIEAARVLGLIGGAGCRNDPAPEPEAATLISTSVEWQPPRRSLQTDWPLPSEVASIITVIKGVVTALDRLALTMIAGRSIVRDDWEGIVSDVIAALHIQRLGAWLDIVRYHHVGTYQHSLLVMAIAIGLARSLGLPRSDIERLALGGLLHDIGKFLVPEAILDKPGRLTSAEFAVMRRHPHDGWAALRSVEPPLDPGVLDLVLQHHEHLDGKGYPNGLSGAEIPPLTRMLVIADIYGALIEQRSYRPPLPKTGALAIIEAMAAEGKVDRDLMRPLADLDVGSVGVRRVDPSFRNQRR</sequence>
<accession>A0ABU0F710</accession>
<dbReference type="Pfam" id="PF13487">
    <property type="entry name" value="HD_5"/>
    <property type="match status" value="1"/>
</dbReference>
<evidence type="ECO:0000313" key="2">
    <source>
        <dbReference type="EMBL" id="MDQ0390398.1"/>
    </source>
</evidence>
<dbReference type="RefSeq" id="WP_307421589.1">
    <property type="nucleotide sequence ID" value="NZ_JAUSVK010000001.1"/>
</dbReference>
<dbReference type="InterPro" id="IPR003607">
    <property type="entry name" value="HD/PDEase_dom"/>
</dbReference>
<organism evidence="2 3">
    <name type="scientific">Labrys monachus</name>
    <dbReference type="NCBI Taxonomy" id="217067"/>
    <lineage>
        <taxon>Bacteria</taxon>
        <taxon>Pseudomonadati</taxon>
        <taxon>Pseudomonadota</taxon>
        <taxon>Alphaproteobacteria</taxon>
        <taxon>Hyphomicrobiales</taxon>
        <taxon>Xanthobacteraceae</taxon>
        <taxon>Labrys</taxon>
    </lineage>
</organism>
<evidence type="ECO:0000313" key="3">
    <source>
        <dbReference type="Proteomes" id="UP001237448"/>
    </source>
</evidence>
<reference evidence="2 3" key="1">
    <citation type="submission" date="2023-07" db="EMBL/GenBank/DDBJ databases">
        <title>Genomic Encyclopedia of Type Strains, Phase IV (KMG-IV): sequencing the most valuable type-strain genomes for metagenomic binning, comparative biology and taxonomic classification.</title>
        <authorList>
            <person name="Goeker M."/>
        </authorList>
    </citation>
    <scope>NUCLEOTIDE SEQUENCE [LARGE SCALE GENOMIC DNA]</scope>
    <source>
        <strain evidence="2 3">DSM 5896</strain>
    </source>
</reference>
<feature type="domain" description="HD-GYP" evidence="1">
    <location>
        <begin position="194"/>
        <end position="391"/>
    </location>
</feature>
<dbReference type="Gene3D" id="1.10.3210.10">
    <property type="entry name" value="Hypothetical protein af1432"/>
    <property type="match status" value="1"/>
</dbReference>
<dbReference type="SMART" id="SM00471">
    <property type="entry name" value="HDc"/>
    <property type="match status" value="1"/>
</dbReference>
<comment type="caution">
    <text evidence="2">The sequence shown here is derived from an EMBL/GenBank/DDBJ whole genome shotgun (WGS) entry which is preliminary data.</text>
</comment>
<proteinExistence type="predicted"/>